<proteinExistence type="predicted"/>
<name>A0A8S4R4Q2_9NEOP</name>
<keyword evidence="2" id="KW-1185">Reference proteome</keyword>
<dbReference type="OrthoDB" id="10014409at2759"/>
<organism evidence="1 2">
    <name type="scientific">Pararge aegeria aegeria</name>
    <dbReference type="NCBI Taxonomy" id="348720"/>
    <lineage>
        <taxon>Eukaryota</taxon>
        <taxon>Metazoa</taxon>
        <taxon>Ecdysozoa</taxon>
        <taxon>Arthropoda</taxon>
        <taxon>Hexapoda</taxon>
        <taxon>Insecta</taxon>
        <taxon>Pterygota</taxon>
        <taxon>Neoptera</taxon>
        <taxon>Endopterygota</taxon>
        <taxon>Lepidoptera</taxon>
        <taxon>Glossata</taxon>
        <taxon>Ditrysia</taxon>
        <taxon>Papilionoidea</taxon>
        <taxon>Nymphalidae</taxon>
        <taxon>Satyrinae</taxon>
        <taxon>Satyrini</taxon>
        <taxon>Parargina</taxon>
        <taxon>Pararge</taxon>
    </lineage>
</organism>
<evidence type="ECO:0000313" key="2">
    <source>
        <dbReference type="Proteomes" id="UP000838756"/>
    </source>
</evidence>
<dbReference type="Proteomes" id="UP000838756">
    <property type="component" value="Unassembled WGS sequence"/>
</dbReference>
<evidence type="ECO:0000313" key="1">
    <source>
        <dbReference type="EMBL" id="CAH2230272.1"/>
    </source>
</evidence>
<reference evidence="1" key="1">
    <citation type="submission" date="2022-03" db="EMBL/GenBank/DDBJ databases">
        <authorList>
            <person name="Lindestad O."/>
        </authorList>
    </citation>
    <scope>NUCLEOTIDE SEQUENCE</scope>
</reference>
<comment type="caution">
    <text evidence="1">The sequence shown here is derived from an EMBL/GenBank/DDBJ whole genome shotgun (WGS) entry which is preliminary data.</text>
</comment>
<dbReference type="AlphaFoldDB" id="A0A8S4R4Q2"/>
<gene>
    <name evidence="1" type="primary">jg20021</name>
    <name evidence="1" type="ORF">PAEG_LOCUS9521</name>
</gene>
<dbReference type="EMBL" id="CAKXAJ010024785">
    <property type="protein sequence ID" value="CAH2230272.1"/>
    <property type="molecule type" value="Genomic_DNA"/>
</dbReference>
<protein>
    <submittedName>
        <fullName evidence="1">Jg20021 protein</fullName>
    </submittedName>
</protein>
<accession>A0A8S4R4Q2</accession>
<sequence>MLCSCWKGMIASVAHDAYALGLRYMESCVFELCRAQALPYSSHYRDERSFHPGKAYGELSRQLPVVDKLSNTGIGCYIDGTMINNPSYADDVFLPIPSIIALKKLLKTCETYAASHGLVSNTKKSEFFDVFK</sequence>